<gene>
    <name evidence="2" type="ORF">HW555_005416</name>
</gene>
<protein>
    <submittedName>
        <fullName evidence="2">Uncharacterized protein</fullName>
    </submittedName>
</protein>
<feature type="region of interest" description="Disordered" evidence="1">
    <location>
        <begin position="110"/>
        <end position="130"/>
    </location>
</feature>
<organism evidence="2 3">
    <name type="scientific">Spodoptera exigua</name>
    <name type="common">Beet armyworm</name>
    <name type="synonym">Noctua fulgens</name>
    <dbReference type="NCBI Taxonomy" id="7107"/>
    <lineage>
        <taxon>Eukaryota</taxon>
        <taxon>Metazoa</taxon>
        <taxon>Ecdysozoa</taxon>
        <taxon>Arthropoda</taxon>
        <taxon>Hexapoda</taxon>
        <taxon>Insecta</taxon>
        <taxon>Pterygota</taxon>
        <taxon>Neoptera</taxon>
        <taxon>Endopterygota</taxon>
        <taxon>Lepidoptera</taxon>
        <taxon>Glossata</taxon>
        <taxon>Ditrysia</taxon>
        <taxon>Noctuoidea</taxon>
        <taxon>Noctuidae</taxon>
        <taxon>Amphipyrinae</taxon>
        <taxon>Spodoptera</taxon>
    </lineage>
</organism>
<evidence type="ECO:0000256" key="1">
    <source>
        <dbReference type="SAM" id="MobiDB-lite"/>
    </source>
</evidence>
<accession>A0A835GGI7</accession>
<proteinExistence type="predicted"/>
<reference evidence="2" key="1">
    <citation type="submission" date="2020-08" db="EMBL/GenBank/DDBJ databases">
        <title>Spodoptera exigua strain:BAW_Kor-Di-RS1 Genome sequencing and assembly.</title>
        <authorList>
            <person name="Kim J."/>
            <person name="Nam H.Y."/>
            <person name="Kwon M."/>
            <person name="Choi J.H."/>
            <person name="Cho S.R."/>
            <person name="Kim G.-H."/>
        </authorList>
    </citation>
    <scope>NUCLEOTIDE SEQUENCE</scope>
    <source>
        <strain evidence="2">BAW_Kor-Di-RS1</strain>
        <tissue evidence="2">Whole-body</tissue>
    </source>
</reference>
<dbReference type="Proteomes" id="UP000648187">
    <property type="component" value="Unassembled WGS sequence"/>
</dbReference>
<feature type="non-terminal residue" evidence="2">
    <location>
        <position position="130"/>
    </location>
</feature>
<dbReference type="AlphaFoldDB" id="A0A835GGI7"/>
<sequence length="130" mass="14452">MAGVEYLLADVLREQLVQRVVHGQRQALAAGPQPRRQQRVQVVGRHHVEQVGVRRAAGDEVLGEVQEGGQRVGRQVVAAAALQHVRDHEEPAALQHVLLHRAARLHQRAHEPQQLRTEDGAHVNTHPPLI</sequence>
<feature type="compositionally biased region" description="Basic and acidic residues" evidence="1">
    <location>
        <begin position="110"/>
        <end position="121"/>
    </location>
</feature>
<dbReference type="EMBL" id="JACKWZ010000070">
    <property type="protein sequence ID" value="KAF9417493.1"/>
    <property type="molecule type" value="Genomic_DNA"/>
</dbReference>
<comment type="caution">
    <text evidence="2">The sequence shown here is derived from an EMBL/GenBank/DDBJ whole genome shotgun (WGS) entry which is preliminary data.</text>
</comment>
<keyword evidence="3" id="KW-1185">Reference proteome</keyword>
<name>A0A835GGI7_SPOEX</name>
<evidence type="ECO:0000313" key="3">
    <source>
        <dbReference type="Proteomes" id="UP000648187"/>
    </source>
</evidence>
<evidence type="ECO:0000313" key="2">
    <source>
        <dbReference type="EMBL" id="KAF9417493.1"/>
    </source>
</evidence>